<sequence>MSDAIEKRHGYCEIVGREVLYIRKRVKNNWLLMLLQLVITGGLWAFFIIHHLSFSEPWTCTLCGQKHY</sequence>
<evidence type="ECO:0000313" key="3">
    <source>
        <dbReference type="Proteomes" id="UP000664554"/>
    </source>
</evidence>
<reference evidence="2 3" key="1">
    <citation type="submission" date="2021-03" db="EMBL/GenBank/DDBJ databases">
        <authorList>
            <person name="Shang D.-D."/>
            <person name="Du Z.-J."/>
            <person name="Chen G.-J."/>
        </authorList>
    </citation>
    <scope>NUCLEOTIDE SEQUENCE [LARGE SCALE GENOMIC DNA]</scope>
    <source>
        <strain evidence="2 3">F1192</strain>
    </source>
</reference>
<proteinExistence type="predicted"/>
<dbReference type="EMBL" id="JAGBKM010000003">
    <property type="protein sequence ID" value="MBO1530128.1"/>
    <property type="molecule type" value="Genomic_DNA"/>
</dbReference>
<dbReference type="Proteomes" id="UP000664554">
    <property type="component" value="Unassembled WGS sequence"/>
</dbReference>
<accession>A0ABS3NM03</accession>
<name>A0ABS3NM03_9GAMM</name>
<feature type="transmembrane region" description="Helical" evidence="1">
    <location>
        <begin position="30"/>
        <end position="49"/>
    </location>
</feature>
<dbReference type="RefSeq" id="WP_207989593.1">
    <property type="nucleotide sequence ID" value="NZ_JAGBKM010000003.1"/>
</dbReference>
<organism evidence="2 3">
    <name type="scientific">Psychrobacter coccoides</name>
    <dbReference type="NCBI Taxonomy" id="2818440"/>
    <lineage>
        <taxon>Bacteria</taxon>
        <taxon>Pseudomonadati</taxon>
        <taxon>Pseudomonadota</taxon>
        <taxon>Gammaproteobacteria</taxon>
        <taxon>Moraxellales</taxon>
        <taxon>Moraxellaceae</taxon>
        <taxon>Psychrobacter</taxon>
    </lineage>
</organism>
<keyword evidence="1" id="KW-0472">Membrane</keyword>
<evidence type="ECO:0000313" key="2">
    <source>
        <dbReference type="EMBL" id="MBO1530128.1"/>
    </source>
</evidence>
<gene>
    <name evidence="2" type="ORF">J3492_02740</name>
</gene>
<evidence type="ECO:0000256" key="1">
    <source>
        <dbReference type="SAM" id="Phobius"/>
    </source>
</evidence>
<keyword evidence="3" id="KW-1185">Reference proteome</keyword>
<protein>
    <submittedName>
        <fullName evidence="2">Uncharacterized protein</fullName>
    </submittedName>
</protein>
<keyword evidence="1" id="KW-0812">Transmembrane</keyword>
<keyword evidence="1" id="KW-1133">Transmembrane helix</keyword>
<comment type="caution">
    <text evidence="2">The sequence shown here is derived from an EMBL/GenBank/DDBJ whole genome shotgun (WGS) entry which is preliminary data.</text>
</comment>